<dbReference type="GeneID" id="30181432"/>
<dbReference type="AlphaFoldDB" id="A0A1E3NH10"/>
<reference evidence="1 2" key="1">
    <citation type="journal article" date="2016" name="Proc. Natl. Acad. Sci. U.S.A.">
        <title>Comparative genomics of biotechnologically important yeasts.</title>
        <authorList>
            <person name="Riley R."/>
            <person name="Haridas S."/>
            <person name="Wolfe K.H."/>
            <person name="Lopes M.R."/>
            <person name="Hittinger C.T."/>
            <person name="Goeker M."/>
            <person name="Salamov A.A."/>
            <person name="Wisecaver J.H."/>
            <person name="Long T.M."/>
            <person name="Calvey C.H."/>
            <person name="Aerts A.L."/>
            <person name="Barry K.W."/>
            <person name="Choi C."/>
            <person name="Clum A."/>
            <person name="Coughlan A.Y."/>
            <person name="Deshpande S."/>
            <person name="Douglass A.P."/>
            <person name="Hanson S.J."/>
            <person name="Klenk H.-P."/>
            <person name="LaButti K.M."/>
            <person name="Lapidus A."/>
            <person name="Lindquist E.A."/>
            <person name="Lipzen A.M."/>
            <person name="Meier-Kolthoff J.P."/>
            <person name="Ohm R.A."/>
            <person name="Otillar R.P."/>
            <person name="Pangilinan J.L."/>
            <person name="Peng Y."/>
            <person name="Rokas A."/>
            <person name="Rosa C.A."/>
            <person name="Scheuner C."/>
            <person name="Sibirny A.A."/>
            <person name="Slot J.C."/>
            <person name="Stielow J.B."/>
            <person name="Sun H."/>
            <person name="Kurtzman C.P."/>
            <person name="Blackwell M."/>
            <person name="Grigoriev I.V."/>
            <person name="Jeffries T.W."/>
        </authorList>
    </citation>
    <scope>NUCLEOTIDE SEQUENCE [LARGE SCALE GENOMIC DNA]</scope>
    <source>
        <strain evidence="1 2">NRRL Y-2026</strain>
    </source>
</reference>
<dbReference type="PANTHER" id="PTHR33875">
    <property type="entry name" value="OS09G0542200 PROTEIN"/>
    <property type="match status" value="1"/>
</dbReference>
<dbReference type="Proteomes" id="UP000094455">
    <property type="component" value="Unassembled WGS sequence"/>
</dbReference>
<dbReference type="RefSeq" id="XP_019015746.1">
    <property type="nucleotide sequence ID" value="XM_019164745.1"/>
</dbReference>
<dbReference type="STRING" id="763406.A0A1E3NH10"/>
<dbReference type="Gene3D" id="3.40.30.10">
    <property type="entry name" value="Glutaredoxin"/>
    <property type="match status" value="1"/>
</dbReference>
<accession>A0A1E3NH10</accession>
<dbReference type="InterPro" id="IPR036249">
    <property type="entry name" value="Thioredoxin-like_sf"/>
</dbReference>
<proteinExistence type="predicted"/>
<dbReference type="SUPFAM" id="SSF52833">
    <property type="entry name" value="Thioredoxin-like"/>
    <property type="match status" value="1"/>
</dbReference>
<evidence type="ECO:0008006" key="3">
    <source>
        <dbReference type="Google" id="ProtNLM"/>
    </source>
</evidence>
<dbReference type="PANTHER" id="PTHR33875:SF2">
    <property type="entry name" value="ACR183CP"/>
    <property type="match status" value="1"/>
</dbReference>
<evidence type="ECO:0000313" key="2">
    <source>
        <dbReference type="Proteomes" id="UP000094455"/>
    </source>
</evidence>
<dbReference type="OrthoDB" id="37297at2759"/>
<protein>
    <recommendedName>
        <fullName evidence="3">Thioredoxin-like fold domain-containing protein</fullName>
    </recommendedName>
</protein>
<evidence type="ECO:0000313" key="1">
    <source>
        <dbReference type="EMBL" id="ODQ44633.1"/>
    </source>
</evidence>
<keyword evidence="2" id="KW-1185">Reference proteome</keyword>
<name>A0A1E3NH10_9ASCO</name>
<dbReference type="EMBL" id="KV454006">
    <property type="protein sequence ID" value="ODQ44633.1"/>
    <property type="molecule type" value="Genomic_DNA"/>
</dbReference>
<gene>
    <name evidence="1" type="ORF">PICMEDRAFT_74348</name>
</gene>
<sequence length="222" mass="25024">MTNLHPRFLASHVVKYSPRANTVELFLDYNCKFSAKMFKKVQDELVPLLQERQLDEKYNLVFVNVIQPWHGLQSSVLHEVSLAVARVHPEAFWTVSRVLFDHGTEFFDTEVYRKSRADLTTEVLALLRSEAGAAIGASGAEQEDRWQAVEQLLQVVGVDEQGPPRNDGTGVIKDSKYFTRYQRTIGVHVTPSVVVNGVLVPQIESSTEATAIVDILEKVCNW</sequence>
<organism evidence="1 2">
    <name type="scientific">Pichia membranifaciens NRRL Y-2026</name>
    <dbReference type="NCBI Taxonomy" id="763406"/>
    <lineage>
        <taxon>Eukaryota</taxon>
        <taxon>Fungi</taxon>
        <taxon>Dikarya</taxon>
        <taxon>Ascomycota</taxon>
        <taxon>Saccharomycotina</taxon>
        <taxon>Pichiomycetes</taxon>
        <taxon>Pichiales</taxon>
        <taxon>Pichiaceae</taxon>
        <taxon>Pichia</taxon>
    </lineage>
</organism>